<evidence type="ECO:0000313" key="3">
    <source>
        <dbReference type="Proteomes" id="UP000008550"/>
    </source>
</evidence>
<sequence length="170" mass="20335">MLLQGLAREFAYFLDGLYMSFNGAGAAVRRAVMKKVGYYPGEFFLYMNEMDMAFRIWDAGYTIRYFPDIVSYHKASPTNRQSWRAPFFYCRNLFWLVWKNQPMGRAWSLTLLLFYYCLYFSMEQKTTIYLKAAWDAVKNLGMILSLRKPVQPEVARKLRVPYRVNFTFYR</sequence>
<keyword evidence="3" id="KW-1185">Reference proteome</keyword>
<dbReference type="InterPro" id="IPR029044">
    <property type="entry name" value="Nucleotide-diphossugar_trans"/>
</dbReference>
<dbReference type="Proteomes" id="UP000008550">
    <property type="component" value="Chromosome"/>
</dbReference>
<dbReference type="InterPro" id="IPR001173">
    <property type="entry name" value="Glyco_trans_2-like"/>
</dbReference>
<evidence type="ECO:0000259" key="1">
    <source>
        <dbReference type="Pfam" id="PF13632"/>
    </source>
</evidence>
<proteinExistence type="predicted"/>
<dbReference type="HOGENOM" id="CLU_1721305_0_0_9"/>
<name>B0TH11_HELMI</name>
<accession>B0TH11</accession>
<feature type="domain" description="Glycosyltransferase 2-like" evidence="1">
    <location>
        <begin position="18"/>
        <end position="86"/>
    </location>
</feature>
<dbReference type="Pfam" id="PF13632">
    <property type="entry name" value="Glyco_trans_2_3"/>
    <property type="match status" value="1"/>
</dbReference>
<dbReference type="OrthoDB" id="9771846at2"/>
<dbReference type="EMBL" id="CP000930">
    <property type="protein sequence ID" value="ABZ83336.1"/>
    <property type="molecule type" value="Genomic_DNA"/>
</dbReference>
<reference evidence="2 3" key="1">
    <citation type="journal article" date="2008" name="J. Bacteriol.">
        <title>The genome of Heliobacterium modesticaldum, a phototrophic representative of the Firmicutes containing the simplest photosynthetic apparatus.</title>
        <authorList>
            <person name="Sattley W.M."/>
            <person name="Madigan M.T."/>
            <person name="Swingley W.D."/>
            <person name="Cheung P.C."/>
            <person name="Clocksin K.M."/>
            <person name="Conrad A.L."/>
            <person name="Dejesa L.C."/>
            <person name="Honchak B.M."/>
            <person name="Jung D.O."/>
            <person name="Karbach L.E."/>
            <person name="Kurdoglu A."/>
            <person name="Lahiri S."/>
            <person name="Mastrian S.D."/>
            <person name="Page L.E."/>
            <person name="Taylor H.L."/>
            <person name="Wang Z.T."/>
            <person name="Raymond J."/>
            <person name="Chen M."/>
            <person name="Blankenship R.E."/>
            <person name="Touchman J.W."/>
        </authorList>
    </citation>
    <scope>NUCLEOTIDE SEQUENCE [LARGE SCALE GENOMIC DNA]</scope>
    <source>
        <strain evidence="3">ATCC 51547 / Ice1</strain>
    </source>
</reference>
<dbReference type="Gene3D" id="3.90.550.10">
    <property type="entry name" value="Spore Coat Polysaccharide Biosynthesis Protein SpsA, Chain A"/>
    <property type="match status" value="1"/>
</dbReference>
<organism evidence="2 3">
    <name type="scientific">Heliobacterium modesticaldum (strain ATCC 51547 / Ice1)</name>
    <dbReference type="NCBI Taxonomy" id="498761"/>
    <lineage>
        <taxon>Bacteria</taxon>
        <taxon>Bacillati</taxon>
        <taxon>Bacillota</taxon>
        <taxon>Clostridia</taxon>
        <taxon>Eubacteriales</taxon>
        <taxon>Heliobacteriaceae</taxon>
        <taxon>Heliomicrobium</taxon>
    </lineage>
</organism>
<gene>
    <name evidence="2" type="ORF">HM1_1240</name>
</gene>
<dbReference type="STRING" id="498761.HM1_1240"/>
<protein>
    <recommendedName>
        <fullName evidence="1">Glycosyltransferase 2-like domain-containing protein</fullName>
    </recommendedName>
</protein>
<evidence type="ECO:0000313" key="2">
    <source>
        <dbReference type="EMBL" id="ABZ83336.1"/>
    </source>
</evidence>
<dbReference type="SUPFAM" id="SSF53448">
    <property type="entry name" value="Nucleotide-diphospho-sugar transferases"/>
    <property type="match status" value="1"/>
</dbReference>
<dbReference type="eggNOG" id="COG1216">
    <property type="taxonomic scope" value="Bacteria"/>
</dbReference>
<dbReference type="AlphaFoldDB" id="B0TH11"/>
<dbReference type="KEGG" id="hmo:HM1_1240"/>